<feature type="region of interest" description="Disordered" evidence="1">
    <location>
        <begin position="1"/>
        <end position="24"/>
    </location>
</feature>
<dbReference type="InterPro" id="IPR010093">
    <property type="entry name" value="SinI_DNA-bd"/>
</dbReference>
<gene>
    <name evidence="3" type="ORF">ACFQ24_15610</name>
</gene>
<proteinExistence type="predicted"/>
<comment type="caution">
    <text evidence="3">The sequence shown here is derived from an EMBL/GenBank/DDBJ whole genome shotgun (WGS) entry which is preliminary data.</text>
</comment>
<keyword evidence="4" id="KW-1185">Reference proteome</keyword>
<evidence type="ECO:0000313" key="3">
    <source>
        <dbReference type="EMBL" id="MFD1106291.1"/>
    </source>
</evidence>
<name>A0ABW3P0J9_9SPHN</name>
<evidence type="ECO:0000259" key="2">
    <source>
        <dbReference type="Pfam" id="PF12728"/>
    </source>
</evidence>
<sequence length="77" mass="8137">MKSEASPRGPNGTNAMQSVKHDPPKIGYSIREACRASSLGRTTIYNHISAGRLRAVRVGGRTIIPAEALHALIAGEA</sequence>
<dbReference type="EMBL" id="JBHTLS010000131">
    <property type="protein sequence ID" value="MFD1106291.1"/>
    <property type="molecule type" value="Genomic_DNA"/>
</dbReference>
<feature type="domain" description="Helix-turn-helix" evidence="2">
    <location>
        <begin position="28"/>
        <end position="75"/>
    </location>
</feature>
<dbReference type="Pfam" id="PF12728">
    <property type="entry name" value="HTH_17"/>
    <property type="match status" value="1"/>
</dbReference>
<dbReference type="RefSeq" id="WP_380912839.1">
    <property type="nucleotide sequence ID" value="NZ_JBHTLS010000131.1"/>
</dbReference>
<protein>
    <submittedName>
        <fullName evidence="3">Helix-turn-helix domain-containing protein</fullName>
    </submittedName>
</protein>
<evidence type="ECO:0000256" key="1">
    <source>
        <dbReference type="SAM" id="MobiDB-lite"/>
    </source>
</evidence>
<dbReference type="Proteomes" id="UP001597203">
    <property type="component" value="Unassembled WGS sequence"/>
</dbReference>
<dbReference type="NCBIfam" id="TIGR01764">
    <property type="entry name" value="excise"/>
    <property type="match status" value="1"/>
</dbReference>
<accession>A0ABW3P0J9</accession>
<evidence type="ECO:0000313" key="4">
    <source>
        <dbReference type="Proteomes" id="UP001597203"/>
    </source>
</evidence>
<organism evidence="3 4">
    <name type="scientific">Sphingobium olei</name>
    <dbReference type="NCBI Taxonomy" id="420955"/>
    <lineage>
        <taxon>Bacteria</taxon>
        <taxon>Pseudomonadati</taxon>
        <taxon>Pseudomonadota</taxon>
        <taxon>Alphaproteobacteria</taxon>
        <taxon>Sphingomonadales</taxon>
        <taxon>Sphingomonadaceae</taxon>
        <taxon>Sphingobium</taxon>
    </lineage>
</organism>
<reference evidence="4" key="1">
    <citation type="journal article" date="2019" name="Int. J. Syst. Evol. Microbiol.">
        <title>The Global Catalogue of Microorganisms (GCM) 10K type strain sequencing project: providing services to taxonomists for standard genome sequencing and annotation.</title>
        <authorList>
            <consortium name="The Broad Institute Genomics Platform"/>
            <consortium name="The Broad Institute Genome Sequencing Center for Infectious Disease"/>
            <person name="Wu L."/>
            <person name="Ma J."/>
        </authorList>
    </citation>
    <scope>NUCLEOTIDE SEQUENCE [LARGE SCALE GENOMIC DNA]</scope>
    <source>
        <strain evidence="4">CCUG 54329</strain>
    </source>
</reference>
<dbReference type="InterPro" id="IPR041657">
    <property type="entry name" value="HTH_17"/>
</dbReference>